<evidence type="ECO:0008006" key="3">
    <source>
        <dbReference type="Google" id="ProtNLM"/>
    </source>
</evidence>
<reference evidence="1 2" key="1">
    <citation type="submission" date="2009-09" db="EMBL/GenBank/DDBJ databases">
        <authorList>
            <person name="Weinstock G."/>
            <person name="Sodergren E."/>
            <person name="Clifton S."/>
            <person name="Fulton L."/>
            <person name="Fulton B."/>
            <person name="Courtney L."/>
            <person name="Fronick C."/>
            <person name="Harrison M."/>
            <person name="Strong C."/>
            <person name="Farmer C."/>
            <person name="Delahaunty K."/>
            <person name="Markovic C."/>
            <person name="Hall O."/>
            <person name="Minx P."/>
            <person name="Tomlinson C."/>
            <person name="Mitreva M."/>
            <person name="Nelson J."/>
            <person name="Hou S."/>
            <person name="Wollam A."/>
            <person name="Pepin K.H."/>
            <person name="Johnson M."/>
            <person name="Bhonagiri V."/>
            <person name="Nash W.E."/>
            <person name="Warren W."/>
            <person name="Chinwalla A."/>
            <person name="Mardis E.R."/>
            <person name="Wilson R.K."/>
        </authorList>
    </citation>
    <scope>NUCLEOTIDE SEQUENCE [LARGE SCALE GENOMIC DNA]</scope>
    <source>
        <strain evidence="1 2">F0319</strain>
    </source>
</reference>
<dbReference type="EMBL" id="ACVA01000031">
    <property type="protein sequence ID" value="EEX18852.1"/>
    <property type="molecule type" value="Genomic_DNA"/>
</dbReference>
<dbReference type="InterPro" id="IPR025051">
    <property type="entry name" value="DUF3990"/>
</dbReference>
<evidence type="ECO:0000313" key="2">
    <source>
        <dbReference type="Proteomes" id="UP000003327"/>
    </source>
</evidence>
<dbReference type="Proteomes" id="UP000003327">
    <property type="component" value="Unassembled WGS sequence"/>
</dbReference>
<dbReference type="OrthoDB" id="9813772at2"/>
<sequence>MTLYHGSNQIITVIDFAKSKPNKDFGKGFYLSADKKQALEMAEYKTFTNGGKPILNVYEFDEKQLDNPNLKVKRFEGYTKEWAEFVFANRNSADGESTHDYDIVIGPIANDRVGLQIRRYIEQEITFETFLERLKYMKGITFQYFFGTQQSIQLLKRL</sequence>
<organism evidence="1 2">
    <name type="scientific">Prevotella veroralis F0319</name>
    <dbReference type="NCBI Taxonomy" id="649761"/>
    <lineage>
        <taxon>Bacteria</taxon>
        <taxon>Pseudomonadati</taxon>
        <taxon>Bacteroidota</taxon>
        <taxon>Bacteroidia</taxon>
        <taxon>Bacteroidales</taxon>
        <taxon>Prevotellaceae</taxon>
        <taxon>Prevotella</taxon>
    </lineage>
</organism>
<dbReference type="STRING" id="649761.HMPREF0973_01387"/>
<dbReference type="eggNOG" id="ENOG502ZBW0">
    <property type="taxonomic scope" value="Bacteria"/>
</dbReference>
<protein>
    <recommendedName>
        <fullName evidence="3">DUF3990 domain-containing protein</fullName>
    </recommendedName>
</protein>
<evidence type="ECO:0000313" key="1">
    <source>
        <dbReference type="EMBL" id="EEX18852.1"/>
    </source>
</evidence>
<proteinExistence type="predicted"/>
<dbReference type="RefSeq" id="WP_004383048.1">
    <property type="nucleotide sequence ID" value="NZ_GG698713.1"/>
</dbReference>
<name>C9MP49_9BACT</name>
<keyword evidence="2" id="KW-1185">Reference proteome</keyword>
<dbReference type="HOGENOM" id="CLU_075559_1_0_10"/>
<comment type="caution">
    <text evidence="1">The sequence shown here is derived from an EMBL/GenBank/DDBJ whole genome shotgun (WGS) entry which is preliminary data.</text>
</comment>
<accession>C9MP49</accession>
<gene>
    <name evidence="1" type="ORF">HMPREF0973_01387</name>
</gene>
<dbReference type="AlphaFoldDB" id="C9MP49"/>
<dbReference type="Pfam" id="PF13151">
    <property type="entry name" value="DUF3990"/>
    <property type="match status" value="1"/>
</dbReference>